<protein>
    <submittedName>
        <fullName evidence="2">Uncharacterized protein</fullName>
    </submittedName>
</protein>
<reference evidence="2" key="1">
    <citation type="submission" date="2016-07" db="EMBL/GenBank/DDBJ databases">
        <title>Genomics reveals synergistic degradation of pyrene by five bacteria in a mangrove sediment-derived bacterial consortium.</title>
        <authorList>
            <person name="Wanapaisan P."/>
            <person name="Vejarano F."/>
            <person name="Chakraborty J."/>
            <person name="Shintani M."/>
            <person name="Muangchinda C."/>
            <person name="Laothamteep N."/>
            <person name="Suzuki-Minakuchi C."/>
            <person name="Inoue K."/>
            <person name="Nojiri H."/>
            <person name="Pinyakong O."/>
        </authorList>
    </citation>
    <scope>NUCLEOTIDE SEQUENCE</scope>
    <source>
        <strain evidence="2">PW1</strain>
    </source>
</reference>
<dbReference type="EMBL" id="LC171366">
    <property type="protein sequence ID" value="BBA73505.1"/>
    <property type="molecule type" value="Genomic_DNA"/>
</dbReference>
<accession>A0A292GJH1</accession>
<evidence type="ECO:0000313" key="2">
    <source>
        <dbReference type="EMBL" id="BBA73505.1"/>
    </source>
</evidence>
<organism evidence="2">
    <name type="scientific">Ochrobactrum sp. PW1</name>
    <dbReference type="NCBI Taxonomy" id="1882222"/>
    <lineage>
        <taxon>Bacteria</taxon>
        <taxon>Pseudomonadati</taxon>
        <taxon>Pseudomonadota</taxon>
        <taxon>Alphaproteobacteria</taxon>
        <taxon>Hyphomicrobiales</taxon>
        <taxon>Brucellaceae</taxon>
        <taxon>Brucella/Ochrobactrum group</taxon>
        <taxon>Ochrobactrum</taxon>
    </lineage>
</organism>
<proteinExistence type="predicted"/>
<feature type="transmembrane region" description="Helical" evidence="1">
    <location>
        <begin position="27"/>
        <end position="46"/>
    </location>
</feature>
<dbReference type="AlphaFoldDB" id="A0A292GJH1"/>
<sequence>MDFAGDWLTFSGKARSRETKTMTSEVFFWYVFPLIVAAAAFGWLWYDKHYNDHYR</sequence>
<keyword evidence="1" id="KW-1133">Transmembrane helix</keyword>
<keyword evidence="1" id="KW-0472">Membrane</keyword>
<evidence type="ECO:0000256" key="1">
    <source>
        <dbReference type="SAM" id="Phobius"/>
    </source>
</evidence>
<name>A0A292GJH1_9HYPH</name>
<keyword evidence="1" id="KW-0812">Transmembrane</keyword>